<keyword evidence="4 6" id="KW-1278">Translocase</keyword>
<dbReference type="Gene3D" id="3.30.460.80">
    <property type="entry name" value="NADH:ubiquinone oxidoreductase, 30kDa subunit"/>
    <property type="match status" value="1"/>
</dbReference>
<dbReference type="Proteomes" id="UP000255423">
    <property type="component" value="Unassembled WGS sequence"/>
</dbReference>
<feature type="domain" description="NADH:ubiquinone oxidoreductase 30kDa subunit" evidence="7">
    <location>
        <begin position="284"/>
        <end position="411"/>
    </location>
</feature>
<keyword evidence="6" id="KW-0408">Iron</keyword>
<comment type="function">
    <text evidence="6">NDH-1 shuttles electrons from NADH, via FMN and iron-sulfur (Fe-S) centers, to quinones in the respiratory chain. The immediate electron acceptor for the enzyme in this species is believed to be ubiquinone. Couples the redox reaction to proton translocation (for every two electrons transferred, four hydrogen ions are translocated across the cytoplasmic membrane), and thus conserves the redox energy in a proton gradient.</text>
</comment>
<dbReference type="RefSeq" id="WP_109572434.1">
    <property type="nucleotide sequence ID" value="NZ_UHJL01000001.1"/>
</dbReference>
<dbReference type="InterPro" id="IPR006137">
    <property type="entry name" value="NADH_UbQ_OxRdtase-like_20kDa"/>
</dbReference>
<evidence type="ECO:0000256" key="6">
    <source>
        <dbReference type="HAMAP-Rule" id="MF_01356"/>
    </source>
</evidence>
<evidence type="ECO:0000256" key="5">
    <source>
        <dbReference type="ARBA" id="ARBA00023027"/>
    </source>
</evidence>
<dbReference type="HAMAP" id="MF_01356">
    <property type="entry name" value="NDH1_NuoB"/>
    <property type="match status" value="1"/>
</dbReference>
<reference evidence="9 10" key="1">
    <citation type="submission" date="2017-08" db="EMBL/GenBank/DDBJ databases">
        <authorList>
            <person name="de Groot N.N."/>
        </authorList>
    </citation>
    <scope>NUCLEOTIDE SEQUENCE [LARGE SCALE GENOMIC DNA]</scope>
    <source>
        <strain evidence="9 10">HM2</strain>
    </source>
</reference>
<dbReference type="NCBIfam" id="TIGR01957">
    <property type="entry name" value="nuoB_fam"/>
    <property type="match status" value="1"/>
</dbReference>
<evidence type="ECO:0000259" key="8">
    <source>
        <dbReference type="Pfam" id="PF01058"/>
    </source>
</evidence>
<dbReference type="PANTHER" id="PTHR11995">
    <property type="entry name" value="NADH DEHYDROGENASE"/>
    <property type="match status" value="1"/>
</dbReference>
<dbReference type="GO" id="GO:0015990">
    <property type="term" value="P:electron transport coupled proton transport"/>
    <property type="evidence" value="ECO:0007669"/>
    <property type="project" value="TreeGrafter"/>
</dbReference>
<dbReference type="AlphaFoldDB" id="A0A380RWL1"/>
<dbReference type="InterPro" id="IPR001268">
    <property type="entry name" value="NADH_UbQ_OxRdtase_30kDa_su"/>
</dbReference>
<evidence type="ECO:0000256" key="2">
    <source>
        <dbReference type="ARBA" id="ARBA00022448"/>
    </source>
</evidence>
<dbReference type="SUPFAM" id="SSF56770">
    <property type="entry name" value="HydA/Nqo6-like"/>
    <property type="match status" value="1"/>
</dbReference>
<dbReference type="EC" id="7.1.1.-" evidence="6"/>
<dbReference type="Gene3D" id="3.40.50.12280">
    <property type="match status" value="1"/>
</dbReference>
<dbReference type="Pfam" id="PF01058">
    <property type="entry name" value="Oxidored_q6"/>
    <property type="match status" value="1"/>
</dbReference>
<dbReference type="NCBIfam" id="NF005012">
    <property type="entry name" value="PRK06411.1"/>
    <property type="match status" value="1"/>
</dbReference>
<dbReference type="GO" id="GO:0009060">
    <property type="term" value="P:aerobic respiration"/>
    <property type="evidence" value="ECO:0007669"/>
    <property type="project" value="TreeGrafter"/>
</dbReference>
<dbReference type="FunFam" id="3.40.50.12280:FF:000002">
    <property type="entry name" value="NADH-quinone oxidoreductase subunit B"/>
    <property type="match status" value="1"/>
</dbReference>
<feature type="domain" description="NADH:ubiquinone oxidoreductase-like 20kDa subunit" evidence="8">
    <location>
        <begin position="45"/>
        <end position="155"/>
    </location>
</feature>
<feature type="binding site" evidence="6">
    <location>
        <position position="142"/>
    </location>
    <ligand>
        <name>[4Fe-4S] cluster</name>
        <dbReference type="ChEBI" id="CHEBI:49883"/>
    </ligand>
</feature>
<gene>
    <name evidence="6" type="primary">nuoB</name>
    <name evidence="9" type="ORF">SAMN05661053_1201</name>
</gene>
<keyword evidence="3 6" id="KW-0874">Quinone</keyword>
<keyword evidence="6" id="KW-1003">Cell membrane</keyword>
<keyword evidence="6" id="KW-0004">4Fe-4S</keyword>
<protein>
    <recommendedName>
        <fullName evidence="6">NADH-quinone oxidoreductase subunit B</fullName>
        <ecNumber evidence="6">7.1.1.-</ecNumber>
    </recommendedName>
    <alternativeName>
        <fullName evidence="6">NADH dehydrogenase I subunit B</fullName>
    </alternativeName>
    <alternativeName>
        <fullName evidence="6">NDH-1 subunit B</fullName>
    </alternativeName>
</protein>
<feature type="binding site" evidence="6">
    <location>
        <position position="111"/>
    </location>
    <ligand>
        <name>[4Fe-4S] cluster</name>
        <dbReference type="ChEBI" id="CHEBI:49883"/>
    </ligand>
</feature>
<evidence type="ECO:0000256" key="3">
    <source>
        <dbReference type="ARBA" id="ARBA00022719"/>
    </source>
</evidence>
<comment type="cofactor">
    <cofactor evidence="6">
        <name>[4Fe-4S] cluster</name>
        <dbReference type="ChEBI" id="CHEBI:49883"/>
    </cofactor>
    <text evidence="6">Binds 1 [4Fe-4S] cluster.</text>
</comment>
<dbReference type="GO" id="GO:0051539">
    <property type="term" value="F:4 iron, 4 sulfur cluster binding"/>
    <property type="evidence" value="ECO:0007669"/>
    <property type="project" value="UniProtKB-KW"/>
</dbReference>
<keyword evidence="6" id="KW-0472">Membrane</keyword>
<dbReference type="InterPro" id="IPR006138">
    <property type="entry name" value="NADH_UQ_OxRdtase_20Kd_su"/>
</dbReference>
<name>A0A380RWL1_FIBSU</name>
<dbReference type="GO" id="GO:0005506">
    <property type="term" value="F:iron ion binding"/>
    <property type="evidence" value="ECO:0007669"/>
    <property type="project" value="UniProtKB-UniRule"/>
</dbReference>
<accession>A0A380RWL1</accession>
<comment type="similarity">
    <text evidence="1 6">Belongs to the complex I 20 kDa subunit family.</text>
</comment>
<proteinExistence type="inferred from homology"/>
<dbReference type="GO" id="GO:0050136">
    <property type="term" value="F:NADH dehydrogenase (quinone) (non-electrogenic) activity"/>
    <property type="evidence" value="ECO:0007669"/>
    <property type="project" value="UniProtKB-UniRule"/>
</dbReference>
<comment type="catalytic activity">
    <reaction evidence="6">
        <text>a quinone + NADH + 5 H(+)(in) = a quinol + NAD(+) + 4 H(+)(out)</text>
        <dbReference type="Rhea" id="RHEA:57888"/>
        <dbReference type="ChEBI" id="CHEBI:15378"/>
        <dbReference type="ChEBI" id="CHEBI:24646"/>
        <dbReference type="ChEBI" id="CHEBI:57540"/>
        <dbReference type="ChEBI" id="CHEBI:57945"/>
        <dbReference type="ChEBI" id="CHEBI:132124"/>
    </reaction>
</comment>
<feature type="binding site" evidence="6">
    <location>
        <position position="46"/>
    </location>
    <ligand>
        <name>[4Fe-4S] cluster</name>
        <dbReference type="ChEBI" id="CHEBI:49883"/>
    </ligand>
</feature>
<sequence>MGIINLAPKILDPIPGGKYVVNAIDYVVNWARANSIWPLTYGTSCCAIEMMSSSMARYDIARFGSEVFRSSPRQADLFILAGTITRRMAPAIQMLWEQIPGPKYVIAMGACTISGGPFIYDNYSVVRGAQNLIPVDVFVPGCPPRPEALFHGLLTLREKILKETCRNPWHEGEPKDVSTMDRYREAAKTWAALEEMKDEQMAEARAKFKEENPDYKSAFKPIRVKKPDFPEVERVPAKRFGMTQLELFTKLRAKFPNVTVHTRGEDTPEDVVAKMPADCPLEVMLEKEDYLNVVEFVKNDPEFKMNYLIDVTAIDYDDHFDMVTMLRSLEIGHKIFLCVQLKKDFSIDEEKRPTSLLASVPTISHLYPGAEIKEREVYDMFGIKFENHPDLRRIFLDKDFVGYPLRKDFTHPEMIRRPI</sequence>
<dbReference type="PANTHER" id="PTHR11995:SF14">
    <property type="entry name" value="NADH DEHYDROGENASE [UBIQUINONE] IRON-SULFUR PROTEIN 7, MITOCHONDRIAL"/>
    <property type="match status" value="1"/>
</dbReference>
<dbReference type="GO" id="GO:0045271">
    <property type="term" value="C:respiratory chain complex I"/>
    <property type="evidence" value="ECO:0007669"/>
    <property type="project" value="TreeGrafter"/>
</dbReference>
<organism evidence="9 10">
    <name type="scientific">Fibrobacter succinogenes</name>
    <name type="common">Bacteroides succinogenes</name>
    <dbReference type="NCBI Taxonomy" id="833"/>
    <lineage>
        <taxon>Bacteria</taxon>
        <taxon>Pseudomonadati</taxon>
        <taxon>Fibrobacterota</taxon>
        <taxon>Fibrobacteria</taxon>
        <taxon>Fibrobacterales</taxon>
        <taxon>Fibrobacteraceae</taxon>
        <taxon>Fibrobacter</taxon>
    </lineage>
</organism>
<keyword evidence="6" id="KW-0479">Metal-binding</keyword>
<dbReference type="GO" id="GO:0005886">
    <property type="term" value="C:plasma membrane"/>
    <property type="evidence" value="ECO:0007669"/>
    <property type="project" value="UniProtKB-SubCell"/>
</dbReference>
<feature type="binding site" evidence="6">
    <location>
        <position position="45"/>
    </location>
    <ligand>
        <name>[4Fe-4S] cluster</name>
        <dbReference type="ChEBI" id="CHEBI:49883"/>
    </ligand>
</feature>
<evidence type="ECO:0000256" key="1">
    <source>
        <dbReference type="ARBA" id="ARBA00009173"/>
    </source>
</evidence>
<dbReference type="GO" id="GO:0048038">
    <property type="term" value="F:quinone binding"/>
    <property type="evidence" value="ECO:0007669"/>
    <property type="project" value="UniProtKB-KW"/>
</dbReference>
<dbReference type="SUPFAM" id="SSF143243">
    <property type="entry name" value="Nqo5-like"/>
    <property type="match status" value="1"/>
</dbReference>
<evidence type="ECO:0000256" key="4">
    <source>
        <dbReference type="ARBA" id="ARBA00022967"/>
    </source>
</evidence>
<dbReference type="GO" id="GO:0008137">
    <property type="term" value="F:NADH dehydrogenase (ubiquinone) activity"/>
    <property type="evidence" value="ECO:0007669"/>
    <property type="project" value="InterPro"/>
</dbReference>
<comment type="subunit">
    <text evidence="6">NDH-1 is composed of 14 different subunits. Subunits NuoB, C, D, E, F, and G constitute the peripheral sector of the complex.</text>
</comment>
<evidence type="ECO:0000313" key="10">
    <source>
        <dbReference type="Proteomes" id="UP000255423"/>
    </source>
</evidence>
<dbReference type="EMBL" id="UHJL01000001">
    <property type="protein sequence ID" value="SUQ19953.1"/>
    <property type="molecule type" value="Genomic_DNA"/>
</dbReference>
<dbReference type="InterPro" id="IPR037232">
    <property type="entry name" value="NADH_quin_OxRdtase_su_C/D-like"/>
</dbReference>
<evidence type="ECO:0000313" key="9">
    <source>
        <dbReference type="EMBL" id="SUQ19953.1"/>
    </source>
</evidence>
<evidence type="ECO:0000259" key="7">
    <source>
        <dbReference type="Pfam" id="PF00329"/>
    </source>
</evidence>
<keyword evidence="5 6" id="KW-0520">NAD</keyword>
<keyword evidence="6" id="KW-0830">Ubiquinone</keyword>
<dbReference type="Pfam" id="PF00329">
    <property type="entry name" value="Complex1_30kDa"/>
    <property type="match status" value="1"/>
</dbReference>
<keyword evidence="6" id="KW-0411">Iron-sulfur</keyword>
<comment type="subcellular location">
    <subcellularLocation>
        <location evidence="6">Cell membrane</location>
        <topology evidence="6">Peripheral membrane protein</topology>
        <orientation evidence="6">Cytoplasmic side</orientation>
    </subcellularLocation>
</comment>
<keyword evidence="2 6" id="KW-0813">Transport</keyword>